<dbReference type="AlphaFoldDB" id="A0AAV8Y5T0"/>
<organism evidence="1 2">
    <name type="scientific">Aromia moschata</name>
    <dbReference type="NCBI Taxonomy" id="1265417"/>
    <lineage>
        <taxon>Eukaryota</taxon>
        <taxon>Metazoa</taxon>
        <taxon>Ecdysozoa</taxon>
        <taxon>Arthropoda</taxon>
        <taxon>Hexapoda</taxon>
        <taxon>Insecta</taxon>
        <taxon>Pterygota</taxon>
        <taxon>Neoptera</taxon>
        <taxon>Endopterygota</taxon>
        <taxon>Coleoptera</taxon>
        <taxon>Polyphaga</taxon>
        <taxon>Cucujiformia</taxon>
        <taxon>Chrysomeloidea</taxon>
        <taxon>Cerambycidae</taxon>
        <taxon>Cerambycinae</taxon>
        <taxon>Callichromatini</taxon>
        <taxon>Aromia</taxon>
    </lineage>
</organism>
<evidence type="ECO:0000313" key="1">
    <source>
        <dbReference type="EMBL" id="KAJ8946326.1"/>
    </source>
</evidence>
<comment type="caution">
    <text evidence="1">The sequence shown here is derived from an EMBL/GenBank/DDBJ whole genome shotgun (WGS) entry which is preliminary data.</text>
</comment>
<evidence type="ECO:0008006" key="3">
    <source>
        <dbReference type="Google" id="ProtNLM"/>
    </source>
</evidence>
<sequence length="59" mass="6415">MNNNDPYSAGMIKNTITVLGPTLLTLINLSLQTGVVPDKLKISTITPIENIKNTNKAYL</sequence>
<protein>
    <recommendedName>
        <fullName evidence="3">NADH dehydrogenase subunit 5</fullName>
    </recommendedName>
</protein>
<proteinExistence type="predicted"/>
<name>A0AAV8Y5T0_9CUCU</name>
<keyword evidence="2" id="KW-1185">Reference proteome</keyword>
<gene>
    <name evidence="1" type="ORF">NQ318_004215</name>
</gene>
<evidence type="ECO:0000313" key="2">
    <source>
        <dbReference type="Proteomes" id="UP001162162"/>
    </source>
</evidence>
<dbReference type="Proteomes" id="UP001162162">
    <property type="component" value="Unassembled WGS sequence"/>
</dbReference>
<accession>A0AAV8Y5T0</accession>
<reference evidence="1" key="1">
    <citation type="journal article" date="2023" name="Insect Mol. Biol.">
        <title>Genome sequencing provides insights into the evolution of gene families encoding plant cell wall-degrading enzymes in longhorned beetles.</title>
        <authorList>
            <person name="Shin N.R."/>
            <person name="Okamura Y."/>
            <person name="Kirsch R."/>
            <person name="Pauchet Y."/>
        </authorList>
    </citation>
    <scope>NUCLEOTIDE SEQUENCE</scope>
    <source>
        <strain evidence="1">AMC_N1</strain>
    </source>
</reference>
<dbReference type="EMBL" id="JAPWTK010000189">
    <property type="protein sequence ID" value="KAJ8946326.1"/>
    <property type="molecule type" value="Genomic_DNA"/>
</dbReference>